<evidence type="ECO:0000313" key="1">
    <source>
        <dbReference type="EMBL" id="CAJ2506374.1"/>
    </source>
</evidence>
<comment type="caution">
    <text evidence="1">The sequence shown here is derived from an EMBL/GenBank/DDBJ whole genome shotgun (WGS) entry which is preliminary data.</text>
</comment>
<accession>A0AAI8YGG2</accession>
<dbReference type="Proteomes" id="UP001295740">
    <property type="component" value="Unassembled WGS sequence"/>
</dbReference>
<sequence length="133" mass="14286">MPLMVEVMVEVCVVTGMTEITSEGEPVVVWDDPCEYSTLVTVIVVTEIGETAVPGGLLDVVLDVVEEEYAPVHEIQRSVGDLDDVAVAEVLLGVIPAEDKTALHKRSIPGVTWFTETSAVQADTIHPEATDIN</sequence>
<organism evidence="1 2">
    <name type="scientific">Anthostomella pinea</name>
    <dbReference type="NCBI Taxonomy" id="933095"/>
    <lineage>
        <taxon>Eukaryota</taxon>
        <taxon>Fungi</taxon>
        <taxon>Dikarya</taxon>
        <taxon>Ascomycota</taxon>
        <taxon>Pezizomycotina</taxon>
        <taxon>Sordariomycetes</taxon>
        <taxon>Xylariomycetidae</taxon>
        <taxon>Xylariales</taxon>
        <taxon>Xylariaceae</taxon>
        <taxon>Anthostomella</taxon>
    </lineage>
</organism>
<dbReference type="AlphaFoldDB" id="A0AAI8YGG2"/>
<name>A0AAI8YGG2_9PEZI</name>
<dbReference type="EMBL" id="CAUWAG010000008">
    <property type="protein sequence ID" value="CAJ2506374.1"/>
    <property type="molecule type" value="Genomic_DNA"/>
</dbReference>
<protein>
    <submittedName>
        <fullName evidence="1">Uu.00g005040.m01.CDS01</fullName>
    </submittedName>
</protein>
<keyword evidence="2" id="KW-1185">Reference proteome</keyword>
<gene>
    <name evidence="1" type="ORF">KHLLAP_LOCUS6842</name>
</gene>
<evidence type="ECO:0000313" key="2">
    <source>
        <dbReference type="Proteomes" id="UP001295740"/>
    </source>
</evidence>
<proteinExistence type="predicted"/>
<reference evidence="1" key="1">
    <citation type="submission" date="2023-10" db="EMBL/GenBank/DDBJ databases">
        <authorList>
            <person name="Hackl T."/>
        </authorList>
    </citation>
    <scope>NUCLEOTIDE SEQUENCE</scope>
</reference>